<dbReference type="Proteomes" id="UP000091956">
    <property type="component" value="Unassembled WGS sequence"/>
</dbReference>
<dbReference type="Gene3D" id="3.40.50.720">
    <property type="entry name" value="NAD(P)-binding Rossmann-like Domain"/>
    <property type="match status" value="1"/>
</dbReference>
<dbReference type="STRING" id="342668.A0A2P2SW79"/>
<dbReference type="InterPro" id="IPR036291">
    <property type="entry name" value="NAD(P)-bd_dom_sf"/>
</dbReference>
<keyword evidence="2" id="KW-1185">Reference proteome</keyword>
<gene>
    <name evidence="1" type="ORF">VE01_00879</name>
</gene>
<reference evidence="1 2" key="1">
    <citation type="submission" date="2016-03" db="EMBL/GenBank/DDBJ databases">
        <title>Comparative genomics of Pseudogymnoascus destructans, the fungus causing white-nose syndrome of bats.</title>
        <authorList>
            <person name="Palmer J.M."/>
            <person name="Drees K.P."/>
            <person name="Foster J.T."/>
            <person name="Lindner D.L."/>
        </authorList>
    </citation>
    <scope>NUCLEOTIDE SEQUENCE [LARGE SCALE GENOMIC DNA]</scope>
    <source>
        <strain evidence="1 2">UAMH 10579</strain>
    </source>
</reference>
<name>A0A2P2SW79_9PEZI</name>
<dbReference type="RefSeq" id="XP_018134849.1">
    <property type="nucleotide sequence ID" value="XM_018270407.2"/>
</dbReference>
<dbReference type="EMBL" id="KV460207">
    <property type="protein sequence ID" value="OBU01117.1"/>
    <property type="molecule type" value="Genomic_DNA"/>
</dbReference>
<dbReference type="SUPFAM" id="SSF51735">
    <property type="entry name" value="NAD(P)-binding Rossmann-fold domains"/>
    <property type="match status" value="1"/>
</dbReference>
<protein>
    <recommendedName>
        <fullName evidence="3">NAD(P)-binding domain-containing protein</fullName>
    </recommendedName>
</protein>
<organism evidence="1 2">
    <name type="scientific">Pseudogymnoascus verrucosus</name>
    <dbReference type="NCBI Taxonomy" id="342668"/>
    <lineage>
        <taxon>Eukaryota</taxon>
        <taxon>Fungi</taxon>
        <taxon>Dikarya</taxon>
        <taxon>Ascomycota</taxon>
        <taxon>Pezizomycotina</taxon>
        <taxon>Leotiomycetes</taxon>
        <taxon>Thelebolales</taxon>
        <taxon>Thelebolaceae</taxon>
        <taxon>Pseudogymnoascus</taxon>
    </lineage>
</organism>
<proteinExistence type="predicted"/>
<reference evidence="2" key="2">
    <citation type="journal article" date="2018" name="Nat. Commun.">
        <title>Extreme sensitivity to ultraviolet light in the fungal pathogen causing white-nose syndrome of bats.</title>
        <authorList>
            <person name="Palmer J.M."/>
            <person name="Drees K.P."/>
            <person name="Foster J.T."/>
            <person name="Lindner D.L."/>
        </authorList>
    </citation>
    <scope>NUCLEOTIDE SEQUENCE [LARGE SCALE GENOMIC DNA]</scope>
    <source>
        <strain evidence="2">UAMH 10579</strain>
    </source>
</reference>
<dbReference type="GeneID" id="28834265"/>
<dbReference type="PANTHER" id="PTHR14097">
    <property type="entry name" value="OXIDOREDUCTASE HTATIP2"/>
    <property type="match status" value="1"/>
</dbReference>
<evidence type="ECO:0000313" key="1">
    <source>
        <dbReference type="EMBL" id="OBU01117.1"/>
    </source>
</evidence>
<accession>A0A2P2SW79</accession>
<evidence type="ECO:0008006" key="3">
    <source>
        <dbReference type="Google" id="ProtNLM"/>
    </source>
</evidence>
<sequence>MKVILTGATGFIGTEVVRQALLHPSITTLVVLSRRALSPPITHPKLQIIILADFAVYPPDVLTQLDGAEACIWTLGIKTASVPDQRLVSITYSLALATALTQLPTPPSHPIRFLFTGGALSISDPNSSALFMGPARKVKGEAEMEILAFAVRAENREKIEVVVTRPAMVHAPGSVVGGLMSGLPAGLRGVGVKELAAVTLDIVLKWRDEGKVLDNAELVKRGVLLVKAGLEGEK</sequence>
<dbReference type="OrthoDB" id="3535423at2759"/>
<evidence type="ECO:0000313" key="2">
    <source>
        <dbReference type="Proteomes" id="UP000091956"/>
    </source>
</evidence>
<dbReference type="PANTHER" id="PTHR14097:SF9">
    <property type="entry name" value="EPIMERASE, PUTATIVE (AFU_ORTHOLOGUE AFUA_8G07320)-RELATED"/>
    <property type="match status" value="1"/>
</dbReference>
<dbReference type="AlphaFoldDB" id="A0A2P2SW79"/>